<proteinExistence type="predicted"/>
<keyword evidence="2" id="KW-1185">Reference proteome</keyword>
<reference evidence="1 2" key="1">
    <citation type="submission" date="2020-09" db="EMBL/GenBank/DDBJ databases">
        <title>De no assembly of potato wild relative species, Solanum commersonii.</title>
        <authorList>
            <person name="Cho K."/>
        </authorList>
    </citation>
    <scope>NUCLEOTIDE SEQUENCE [LARGE SCALE GENOMIC DNA]</scope>
    <source>
        <strain evidence="1">LZ3.2</strain>
        <tissue evidence="1">Leaf</tissue>
    </source>
</reference>
<evidence type="ECO:0000313" key="1">
    <source>
        <dbReference type="EMBL" id="KAG5581501.1"/>
    </source>
</evidence>
<dbReference type="AlphaFoldDB" id="A0A9J5X241"/>
<dbReference type="EMBL" id="JACXVP010000010">
    <property type="protein sequence ID" value="KAG5581501.1"/>
    <property type="molecule type" value="Genomic_DNA"/>
</dbReference>
<accession>A0A9J5X241</accession>
<name>A0A9J5X241_SOLCO</name>
<organism evidence="1 2">
    <name type="scientific">Solanum commersonii</name>
    <name type="common">Commerson's wild potato</name>
    <name type="synonym">Commerson's nightshade</name>
    <dbReference type="NCBI Taxonomy" id="4109"/>
    <lineage>
        <taxon>Eukaryota</taxon>
        <taxon>Viridiplantae</taxon>
        <taxon>Streptophyta</taxon>
        <taxon>Embryophyta</taxon>
        <taxon>Tracheophyta</taxon>
        <taxon>Spermatophyta</taxon>
        <taxon>Magnoliopsida</taxon>
        <taxon>eudicotyledons</taxon>
        <taxon>Gunneridae</taxon>
        <taxon>Pentapetalae</taxon>
        <taxon>asterids</taxon>
        <taxon>lamiids</taxon>
        <taxon>Solanales</taxon>
        <taxon>Solanaceae</taxon>
        <taxon>Solanoideae</taxon>
        <taxon>Solaneae</taxon>
        <taxon>Solanum</taxon>
    </lineage>
</organism>
<sequence>MDYCTTLTLSKLPPVTKVDTDVSSIPPIILLSLGTYTDVLLDVRVENTTPKKGDIANEGKMSDVTLSKLQIQRKITHMHLVNLDRSKWLPENWRFGIKVHTTGTTT</sequence>
<dbReference type="Proteomes" id="UP000824120">
    <property type="component" value="Chromosome 10"/>
</dbReference>
<comment type="caution">
    <text evidence="1">The sequence shown here is derived from an EMBL/GenBank/DDBJ whole genome shotgun (WGS) entry which is preliminary data.</text>
</comment>
<protein>
    <submittedName>
        <fullName evidence="1">Uncharacterized protein</fullName>
    </submittedName>
</protein>
<dbReference type="OrthoDB" id="10072024at2759"/>
<gene>
    <name evidence="1" type="ORF">H5410_052128</name>
</gene>
<evidence type="ECO:0000313" key="2">
    <source>
        <dbReference type="Proteomes" id="UP000824120"/>
    </source>
</evidence>